<evidence type="ECO:0000313" key="3">
    <source>
        <dbReference type="Proteomes" id="UP000199008"/>
    </source>
</evidence>
<evidence type="ECO:0000256" key="1">
    <source>
        <dbReference type="SAM" id="Phobius"/>
    </source>
</evidence>
<dbReference type="OrthoDB" id="2440835at2"/>
<keyword evidence="3" id="KW-1185">Reference proteome</keyword>
<sequence length="222" mass="25187">MVITETLISAVILAVSAVFGSIIYIMLNEAAKSKKKEILEELLSQFINLIIFIYIIKIILNLDVFLEDPLAVLAYPSDSAVFYASLVITAAVIIYKNLKGRLDLKEFSDGMITLFLTSSMMYEFIHFIIYDDTYAFVYFIVLAVLFLVFYVLYNRIEKRYLLITAVLSWTVGIVVLFFVYGTATAFGYTMRPWFAVLLAAGVTVLITTAYGSSRKDEKEVDR</sequence>
<feature type="transmembrane region" description="Helical" evidence="1">
    <location>
        <begin position="135"/>
        <end position="153"/>
    </location>
</feature>
<dbReference type="RefSeq" id="WP_092986486.1">
    <property type="nucleotide sequence ID" value="NZ_FNFY01000013.1"/>
</dbReference>
<proteinExistence type="predicted"/>
<protein>
    <submittedName>
        <fullName evidence="2">Uncharacterized protein</fullName>
    </submittedName>
</protein>
<feature type="transmembrane region" description="Helical" evidence="1">
    <location>
        <begin position="39"/>
        <end position="60"/>
    </location>
</feature>
<keyword evidence="1" id="KW-1133">Transmembrane helix</keyword>
<feature type="transmembrane region" description="Helical" evidence="1">
    <location>
        <begin position="193"/>
        <end position="212"/>
    </location>
</feature>
<evidence type="ECO:0000313" key="2">
    <source>
        <dbReference type="EMBL" id="SDK90343.1"/>
    </source>
</evidence>
<dbReference type="AlphaFoldDB" id="A0A1G9FQD1"/>
<reference evidence="3" key="1">
    <citation type="submission" date="2016-10" db="EMBL/GenBank/DDBJ databases">
        <authorList>
            <person name="Varghese N."/>
            <person name="Submissions S."/>
        </authorList>
    </citation>
    <scope>NUCLEOTIDE SEQUENCE [LARGE SCALE GENOMIC DNA]</scope>
    <source>
        <strain evidence="3">CGMCC 1.8895</strain>
    </source>
</reference>
<dbReference type="STRING" id="576118.SAMN05216216_11342"/>
<gene>
    <name evidence="2" type="ORF">SAMN05216216_11342</name>
</gene>
<organism evidence="2 3">
    <name type="scientific">Lacicoccus qingdaonensis</name>
    <dbReference type="NCBI Taxonomy" id="576118"/>
    <lineage>
        <taxon>Bacteria</taxon>
        <taxon>Bacillati</taxon>
        <taxon>Bacillota</taxon>
        <taxon>Bacilli</taxon>
        <taxon>Bacillales</taxon>
        <taxon>Salinicoccaceae</taxon>
        <taxon>Lacicoccus</taxon>
    </lineage>
</organism>
<dbReference type="Proteomes" id="UP000199008">
    <property type="component" value="Unassembled WGS sequence"/>
</dbReference>
<feature type="transmembrane region" description="Helical" evidence="1">
    <location>
        <begin position="6"/>
        <end position="27"/>
    </location>
</feature>
<name>A0A1G9FQD1_9BACL</name>
<feature type="transmembrane region" description="Helical" evidence="1">
    <location>
        <begin position="80"/>
        <end position="98"/>
    </location>
</feature>
<keyword evidence="1" id="KW-0812">Transmembrane</keyword>
<accession>A0A1G9FQD1</accession>
<keyword evidence="1" id="KW-0472">Membrane</keyword>
<dbReference type="EMBL" id="FNFY01000013">
    <property type="protein sequence ID" value="SDK90343.1"/>
    <property type="molecule type" value="Genomic_DNA"/>
</dbReference>
<feature type="transmembrane region" description="Helical" evidence="1">
    <location>
        <begin position="160"/>
        <end position="181"/>
    </location>
</feature>
<feature type="transmembrane region" description="Helical" evidence="1">
    <location>
        <begin position="110"/>
        <end position="129"/>
    </location>
</feature>